<name>A0ACB9ZRW0_CATRO</name>
<proteinExistence type="predicted"/>
<gene>
    <name evidence="1" type="ORF">M9H77_36335</name>
</gene>
<accession>A0ACB9ZRW0</accession>
<protein>
    <submittedName>
        <fullName evidence="1">Uncharacterized protein</fullName>
    </submittedName>
</protein>
<sequence length="110" mass="12440">MIGLFTYKYVQYKRRAVHEVMGACVYMAKVCRDTVNWLRNKTKVIVVAIALGVGIPRISHLACDFPRLLSAILEEYELMIQYFGVTGIVMVVPMAIAPTFLQLLGLEETE</sequence>
<evidence type="ECO:0000313" key="1">
    <source>
        <dbReference type="EMBL" id="KAI5650330.1"/>
    </source>
</evidence>
<keyword evidence="2" id="KW-1185">Reference proteome</keyword>
<reference evidence="2" key="1">
    <citation type="journal article" date="2023" name="Nat. Plants">
        <title>Single-cell RNA sequencing provides a high-resolution roadmap for understanding the multicellular compartmentation of specialized metabolism.</title>
        <authorList>
            <person name="Sun S."/>
            <person name="Shen X."/>
            <person name="Li Y."/>
            <person name="Li Y."/>
            <person name="Wang S."/>
            <person name="Li R."/>
            <person name="Zhang H."/>
            <person name="Shen G."/>
            <person name="Guo B."/>
            <person name="Wei J."/>
            <person name="Xu J."/>
            <person name="St-Pierre B."/>
            <person name="Chen S."/>
            <person name="Sun C."/>
        </authorList>
    </citation>
    <scope>NUCLEOTIDE SEQUENCE [LARGE SCALE GENOMIC DNA]</scope>
</reference>
<organism evidence="1 2">
    <name type="scientific">Catharanthus roseus</name>
    <name type="common">Madagascar periwinkle</name>
    <name type="synonym">Vinca rosea</name>
    <dbReference type="NCBI Taxonomy" id="4058"/>
    <lineage>
        <taxon>Eukaryota</taxon>
        <taxon>Viridiplantae</taxon>
        <taxon>Streptophyta</taxon>
        <taxon>Embryophyta</taxon>
        <taxon>Tracheophyta</taxon>
        <taxon>Spermatophyta</taxon>
        <taxon>Magnoliopsida</taxon>
        <taxon>eudicotyledons</taxon>
        <taxon>Gunneridae</taxon>
        <taxon>Pentapetalae</taxon>
        <taxon>asterids</taxon>
        <taxon>lamiids</taxon>
        <taxon>Gentianales</taxon>
        <taxon>Apocynaceae</taxon>
        <taxon>Rauvolfioideae</taxon>
        <taxon>Vinceae</taxon>
        <taxon>Catharanthinae</taxon>
        <taxon>Catharanthus</taxon>
    </lineage>
</organism>
<dbReference type="EMBL" id="CM044708">
    <property type="protein sequence ID" value="KAI5650330.1"/>
    <property type="molecule type" value="Genomic_DNA"/>
</dbReference>
<evidence type="ECO:0000313" key="2">
    <source>
        <dbReference type="Proteomes" id="UP001060085"/>
    </source>
</evidence>
<dbReference type="Proteomes" id="UP001060085">
    <property type="component" value="Linkage Group LG08"/>
</dbReference>
<comment type="caution">
    <text evidence="1">The sequence shown here is derived from an EMBL/GenBank/DDBJ whole genome shotgun (WGS) entry which is preliminary data.</text>
</comment>